<evidence type="ECO:0000259" key="2">
    <source>
        <dbReference type="PROSITE" id="PS51192"/>
    </source>
</evidence>
<dbReference type="PANTHER" id="PTHR47396:SF1">
    <property type="entry name" value="ATP-DEPENDENT HELICASE IRC3-RELATED"/>
    <property type="match status" value="1"/>
</dbReference>
<proteinExistence type="predicted"/>
<dbReference type="Pfam" id="PF13643">
    <property type="entry name" value="DUF4145"/>
    <property type="match status" value="1"/>
</dbReference>
<feature type="domain" description="Helicase C-terminal" evidence="3">
    <location>
        <begin position="727"/>
        <end position="889"/>
    </location>
</feature>
<dbReference type="SUPFAM" id="SSF52540">
    <property type="entry name" value="P-loop containing nucleoside triphosphate hydrolases"/>
    <property type="match status" value="1"/>
</dbReference>
<dbReference type="Proteomes" id="UP001235344">
    <property type="component" value="Chromosome"/>
</dbReference>
<dbReference type="InterPro" id="IPR050742">
    <property type="entry name" value="Helicase_Restrict-Modif_Enz"/>
</dbReference>
<accession>A0ABY9HA08</accession>
<feature type="compositionally biased region" description="Low complexity" evidence="1">
    <location>
        <begin position="210"/>
        <end position="219"/>
    </location>
</feature>
<dbReference type="PROSITE" id="PS51192">
    <property type="entry name" value="HELICASE_ATP_BIND_1"/>
    <property type="match status" value="1"/>
</dbReference>
<evidence type="ECO:0000313" key="5">
    <source>
        <dbReference type="Proteomes" id="UP001235344"/>
    </source>
</evidence>
<dbReference type="Pfam" id="PF04851">
    <property type="entry name" value="ResIII"/>
    <property type="match status" value="1"/>
</dbReference>
<keyword evidence="4" id="KW-0540">Nuclease</keyword>
<name>A0ABY9HA08_9GAMM</name>
<sequence>MQGPPGRGDGGSAGQDAGGNFAFLTGHDPVFLELAASAERAFSHDPNTTLIKLRQLGEAMAQDIAARLGIGVDERTGQRDLLYRIDSALGLDPTVRELFHTLRIEGNRATHQFRTQHREAIQGLKVARSLAVWFHRAFADPDFKPGAFRPPEDPSRELRELQAQMARLQGELVTATEQADAQRQLAELEAREKQEYAELAEAMDEEARALAEQSRAQQAELERREREFQRRLAEQARTGAESEPPRALRQRVGQADRALNAQLGLDEELTRLLIDQQLQEAGWEADTLELTWQKGVRPEADRTLAIAEWELPNGQRADYVLFHGLVPIGVVEAKRQNIDVAGKLAQAERYARGFDRRGFAGGITPAWEEEGRTVAWPDDAEGHFHVPFVFSCNGRPYLPQLAEKSGIWFRDVREPGNLARALPHFHSPEGLLDRLKRSRALAEQRLREEDFGYLRLRDYQENAIRAVEAALEEGAPRALLAMATGTGKTRTIIGLIYRFLKTERFRRVLFLVDRTALGQQAQDAFDEAPLEQNHTLSQIYNVATLGDMAAEAETRVQVATVQAMARRLFMADAPPPVDAYDCIIVDEAHRGYTLDQEMTEGELATRDAGQYLSRYRRVLDHFDAVRIGLTATPAKHTSEIFGRPVFTYSYREAVADDWLIDHEPPIRYETLLSQKGIHFAKGETVSLIDSRTGEVESAELEDELDFEIEAFNRRVIAPEFNRVICEQLARELDPFGEEKTLIFCATDLHADMVKRLLDEAFHAHYGEAYRQAAVAKITGKADKVDDLIRRYKNDKYPNIAITVDLLTTGIDVPRICHLVFLRRVKSRILYEQMIGRATRRCDEIGKTVFTIYDPVDLYAALAEVNTMQPLVKDPGVTLEQLHEELSDPAQLARALEAPGQAAGESHADDVLDQYSQMLMRVMRKATKHAEGRDDLRQQLESLEQSWGVAPEKLHQHLRELGPRAAASFLHQHAGLLGQVAEVKTLLGSERLPLIYEGSDELLGRTQSYGVHEKPADYLESFEAFICERLNDSVALGVVVNRPRDLTRETLKEVRLLLDGAGYSEARLESAWRNTTNQEIAASIVGHIRRAALGEALVPFEQRVRDAMQRIYALHSWTPAQRKWLDRLAKQLTHEVVLDRDFIHQRFAEQGGIQRLDAVLDHHLDEVLEALNDALWEAS</sequence>
<dbReference type="Gene3D" id="3.90.1570.30">
    <property type="match status" value="1"/>
</dbReference>
<dbReference type="NCBIfam" id="NF008521">
    <property type="entry name" value="PRK11448.1"/>
    <property type="match status" value="1"/>
</dbReference>
<feature type="domain" description="Helicase ATP-binding" evidence="2">
    <location>
        <begin position="469"/>
        <end position="651"/>
    </location>
</feature>
<dbReference type="CDD" id="cd18799">
    <property type="entry name" value="SF2_C_EcoAI-like"/>
    <property type="match status" value="1"/>
</dbReference>
<dbReference type="PROSITE" id="PS51194">
    <property type="entry name" value="HELICASE_CTER"/>
    <property type="match status" value="1"/>
</dbReference>
<keyword evidence="4" id="KW-0378">Hydrolase</keyword>
<dbReference type="SMART" id="SM00490">
    <property type="entry name" value="HELICc"/>
    <property type="match status" value="1"/>
</dbReference>
<protein>
    <submittedName>
        <fullName evidence="4">Type I restriction-modification system endonuclease</fullName>
        <ecNumber evidence="4">3.1.21.3</ecNumber>
    </submittedName>
</protein>
<dbReference type="InterPro" id="IPR013670">
    <property type="entry name" value="EcoEI_R_C_dom"/>
</dbReference>
<keyword evidence="4" id="KW-0255">Endonuclease</keyword>
<evidence type="ECO:0000256" key="1">
    <source>
        <dbReference type="SAM" id="MobiDB-lite"/>
    </source>
</evidence>
<dbReference type="EC" id="3.1.21.3" evidence="4"/>
<reference evidence="4 5" key="1">
    <citation type="submission" date="2023-08" db="EMBL/GenBank/DDBJ databases">
        <title>Transcriptome Analysis of Halomonas alkalicola CICC 11012s to Identify the Genes Involved in Alkaline Tolerances.</title>
        <authorList>
            <person name="Zhai L."/>
        </authorList>
    </citation>
    <scope>NUCLEOTIDE SEQUENCE [LARGE SCALE GENOMIC DNA]</scope>
    <source>
        <strain evidence="4 5">CICC 11012s</strain>
    </source>
</reference>
<evidence type="ECO:0000313" key="4">
    <source>
        <dbReference type="EMBL" id="WLI74430.1"/>
    </source>
</evidence>
<dbReference type="Pfam" id="PF08463">
    <property type="entry name" value="EcoEI_R_C"/>
    <property type="match status" value="1"/>
</dbReference>
<dbReference type="CDD" id="cd18032">
    <property type="entry name" value="DEXHc_RE_I_III_res"/>
    <property type="match status" value="1"/>
</dbReference>
<dbReference type="SMART" id="SM00487">
    <property type="entry name" value="DEXDc"/>
    <property type="match status" value="1"/>
</dbReference>
<dbReference type="InterPro" id="IPR014001">
    <property type="entry name" value="Helicase_ATP-bd"/>
</dbReference>
<gene>
    <name evidence="4" type="primary">hsdR</name>
    <name evidence="4" type="ORF">B6N23_05870</name>
</gene>
<dbReference type="InterPro" id="IPR027417">
    <property type="entry name" value="P-loop_NTPase"/>
</dbReference>
<feature type="region of interest" description="Disordered" evidence="1">
    <location>
        <begin position="209"/>
        <end position="248"/>
    </location>
</feature>
<dbReference type="GO" id="GO:0009035">
    <property type="term" value="F:type I site-specific deoxyribonuclease activity"/>
    <property type="evidence" value="ECO:0007669"/>
    <property type="project" value="UniProtKB-EC"/>
</dbReference>
<dbReference type="PANTHER" id="PTHR47396">
    <property type="entry name" value="TYPE I RESTRICTION ENZYME ECOKI R PROTEIN"/>
    <property type="match status" value="1"/>
</dbReference>
<evidence type="ECO:0000259" key="3">
    <source>
        <dbReference type="PROSITE" id="PS51194"/>
    </source>
</evidence>
<dbReference type="InterPro" id="IPR006935">
    <property type="entry name" value="Helicase/UvrB_N"/>
</dbReference>
<dbReference type="InterPro" id="IPR025285">
    <property type="entry name" value="DUF4145"/>
</dbReference>
<keyword evidence="5" id="KW-1185">Reference proteome</keyword>
<feature type="compositionally biased region" description="Basic and acidic residues" evidence="1">
    <location>
        <begin position="220"/>
        <end position="234"/>
    </location>
</feature>
<dbReference type="Pfam" id="PF00271">
    <property type="entry name" value="Helicase_C"/>
    <property type="match status" value="1"/>
</dbReference>
<dbReference type="Gene3D" id="3.40.50.300">
    <property type="entry name" value="P-loop containing nucleotide triphosphate hydrolases"/>
    <property type="match status" value="2"/>
</dbReference>
<dbReference type="InterPro" id="IPR001650">
    <property type="entry name" value="Helicase_C-like"/>
</dbReference>
<dbReference type="EMBL" id="CP131913">
    <property type="protein sequence ID" value="WLI74430.1"/>
    <property type="molecule type" value="Genomic_DNA"/>
</dbReference>
<organism evidence="4 5">
    <name type="scientific">Halomonas alkalicola</name>
    <dbReference type="NCBI Taxonomy" id="1930622"/>
    <lineage>
        <taxon>Bacteria</taxon>
        <taxon>Pseudomonadati</taxon>
        <taxon>Pseudomonadota</taxon>
        <taxon>Gammaproteobacteria</taxon>
        <taxon>Oceanospirillales</taxon>
        <taxon>Halomonadaceae</taxon>
        <taxon>Halomonas</taxon>
    </lineage>
</organism>
<dbReference type="RefSeq" id="WP_305502772.1">
    <property type="nucleotide sequence ID" value="NZ_CP131913.1"/>
</dbReference>